<proteinExistence type="predicted"/>
<dbReference type="PANTHER" id="PTHR34009">
    <property type="entry name" value="PROTEIN STAR"/>
    <property type="match status" value="1"/>
</dbReference>
<evidence type="ECO:0000259" key="2">
    <source>
        <dbReference type="Pfam" id="PF05050"/>
    </source>
</evidence>
<dbReference type="GO" id="GO:0005886">
    <property type="term" value="C:plasma membrane"/>
    <property type="evidence" value="ECO:0007669"/>
    <property type="project" value="TreeGrafter"/>
</dbReference>
<dbReference type="Proteomes" id="UP000494165">
    <property type="component" value="Unassembled WGS sequence"/>
</dbReference>
<dbReference type="GO" id="GO:0005789">
    <property type="term" value="C:endoplasmic reticulum membrane"/>
    <property type="evidence" value="ECO:0007669"/>
    <property type="project" value="TreeGrafter"/>
</dbReference>
<dbReference type="GO" id="GO:0016197">
    <property type="term" value="P:endosomal transport"/>
    <property type="evidence" value="ECO:0007669"/>
    <property type="project" value="TreeGrafter"/>
</dbReference>
<dbReference type="Gene3D" id="3.40.50.150">
    <property type="entry name" value="Vaccinia Virus protein VP39"/>
    <property type="match status" value="1"/>
</dbReference>
<dbReference type="EMBL" id="CADEPI010000019">
    <property type="protein sequence ID" value="CAB3365084.1"/>
    <property type="molecule type" value="Genomic_DNA"/>
</dbReference>
<dbReference type="GO" id="GO:0031902">
    <property type="term" value="C:late endosome membrane"/>
    <property type="evidence" value="ECO:0007669"/>
    <property type="project" value="TreeGrafter"/>
</dbReference>
<dbReference type="PANTHER" id="PTHR34009:SF2">
    <property type="entry name" value="PROTEIN STAR"/>
    <property type="match status" value="1"/>
</dbReference>
<accession>A0A8S1CAG6</accession>
<dbReference type="GO" id="GO:0006888">
    <property type="term" value="P:endoplasmic reticulum to Golgi vesicle-mediated transport"/>
    <property type="evidence" value="ECO:0007669"/>
    <property type="project" value="TreeGrafter"/>
</dbReference>
<keyword evidence="4" id="KW-1185">Reference proteome</keyword>
<evidence type="ECO:0000256" key="1">
    <source>
        <dbReference type="SAM" id="MobiDB-lite"/>
    </source>
</evidence>
<organism evidence="3 4">
    <name type="scientific">Cloeon dipterum</name>
    <dbReference type="NCBI Taxonomy" id="197152"/>
    <lineage>
        <taxon>Eukaryota</taxon>
        <taxon>Metazoa</taxon>
        <taxon>Ecdysozoa</taxon>
        <taxon>Arthropoda</taxon>
        <taxon>Hexapoda</taxon>
        <taxon>Insecta</taxon>
        <taxon>Pterygota</taxon>
        <taxon>Palaeoptera</taxon>
        <taxon>Ephemeroptera</taxon>
        <taxon>Pisciforma</taxon>
        <taxon>Baetidae</taxon>
        <taxon>Cloeon</taxon>
    </lineage>
</organism>
<sequence>MHTRPRVRRVRTVAGSEWTNAHGAALRPGLTGLGGDLRLPRGHRGPRLTRGRRPHRRRAEFPHFESDVVGLPSNDERLVEFTRNLLIKPDFTKPYVLDAPEKNGGFFVECGAHEGEAMSNTILLERAFGWTGLLVEGAPRSIVKMLIKSRKAWIAPTCMSLTNTSVMTIFHDNNYGGRVSPKRGFINEGVKVDAICIPFNTLMRAMDRTEIDLFSLDVESFELDILRTINFQDVKINILCVEFFLLSPVRVKKLLVLMEEHKFRLISRTDQDLIYAHETYVLPAGIKPMVITEEEIMKSVKGVPF</sequence>
<gene>
    <name evidence="3" type="ORF">CLODIP_2_CD06652</name>
</gene>
<dbReference type="InterPro" id="IPR053202">
    <property type="entry name" value="EGF_Rcpt_Signaling_Reg"/>
</dbReference>
<feature type="region of interest" description="Disordered" evidence="1">
    <location>
        <begin position="33"/>
        <end position="55"/>
    </location>
</feature>
<evidence type="ECO:0000313" key="4">
    <source>
        <dbReference type="Proteomes" id="UP000494165"/>
    </source>
</evidence>
<feature type="compositionally biased region" description="Basic residues" evidence="1">
    <location>
        <begin position="40"/>
        <end position="55"/>
    </location>
</feature>
<protein>
    <recommendedName>
        <fullName evidence="2">Methyltransferase FkbM domain-containing protein</fullName>
    </recommendedName>
</protein>
<feature type="domain" description="Methyltransferase FkbM" evidence="2">
    <location>
        <begin position="109"/>
        <end position="265"/>
    </location>
</feature>
<evidence type="ECO:0000313" key="3">
    <source>
        <dbReference type="EMBL" id="CAB3365084.1"/>
    </source>
</evidence>
<dbReference type="Pfam" id="PF05050">
    <property type="entry name" value="Methyltransf_21"/>
    <property type="match status" value="1"/>
</dbReference>
<comment type="caution">
    <text evidence="3">The sequence shown here is derived from an EMBL/GenBank/DDBJ whole genome shotgun (WGS) entry which is preliminary data.</text>
</comment>
<dbReference type="InterPro" id="IPR029063">
    <property type="entry name" value="SAM-dependent_MTases_sf"/>
</dbReference>
<dbReference type="GO" id="GO:0005794">
    <property type="term" value="C:Golgi apparatus"/>
    <property type="evidence" value="ECO:0007669"/>
    <property type="project" value="TreeGrafter"/>
</dbReference>
<dbReference type="AlphaFoldDB" id="A0A8S1CAG6"/>
<dbReference type="InterPro" id="IPR006342">
    <property type="entry name" value="FkbM_mtfrase"/>
</dbReference>
<dbReference type="OrthoDB" id="6357215at2759"/>
<reference evidence="3 4" key="1">
    <citation type="submission" date="2020-04" db="EMBL/GenBank/DDBJ databases">
        <authorList>
            <person name="Alioto T."/>
            <person name="Alioto T."/>
            <person name="Gomez Garrido J."/>
        </authorList>
    </citation>
    <scope>NUCLEOTIDE SEQUENCE [LARGE SCALE GENOMIC DNA]</scope>
</reference>
<name>A0A8S1CAG6_9INSE</name>